<dbReference type="Pfam" id="PF08379">
    <property type="entry name" value="Bact_transglu_N"/>
    <property type="match status" value="1"/>
</dbReference>
<dbReference type="InterPro" id="IPR013589">
    <property type="entry name" value="Bac_transglu_N"/>
</dbReference>
<dbReference type="SMART" id="SM00460">
    <property type="entry name" value="TGc"/>
    <property type="match status" value="1"/>
</dbReference>
<dbReference type="PANTHER" id="PTHR33490:SF7">
    <property type="entry name" value="BLR2979 PROTEIN"/>
    <property type="match status" value="1"/>
</dbReference>
<dbReference type="Pfam" id="PF01841">
    <property type="entry name" value="Transglut_core"/>
    <property type="match status" value="1"/>
</dbReference>
<evidence type="ECO:0000313" key="2">
    <source>
        <dbReference type="EMBL" id="MBK1827094.1"/>
    </source>
</evidence>
<gene>
    <name evidence="2" type="ORF">JIN81_08685</name>
</gene>
<sequence length="290" mass="32375">MLYSIHHRTRYVYEDHVSYSHHLARLTPSDSPLQRRISSRILVNPAPDILSDHSDYFNNFTHFFSLTTPHQELVVDSYCKVLIEPPRDLSLNLSPAWESVRDRMLQPSDPGSLEAAEFVSPSPLCTVHPTIADYTLKSFRPGTPILEGVTDLTHRIHADFEFNPSATTVSTPVMEVFEKRAGVCQDFAHFQISCLRSIGLPASYVSGYLRTEPPPGQPRLIGADASHAWIAVFVPELGWAEFDATNDAIPETDHIRVARGRDYHDICPIRGTVYGGGAQKLEIGVTVTPE</sequence>
<reference evidence="2" key="1">
    <citation type="submission" date="2021-01" db="EMBL/GenBank/DDBJ databases">
        <title>Modified the classification status of verrucomicrobia.</title>
        <authorList>
            <person name="Feng X."/>
        </authorList>
    </citation>
    <scope>NUCLEOTIDE SEQUENCE</scope>
    <source>
        <strain evidence="2">KCTC 22201</strain>
    </source>
</reference>
<dbReference type="Gene3D" id="3.10.620.30">
    <property type="match status" value="1"/>
</dbReference>
<dbReference type="InterPro" id="IPR038765">
    <property type="entry name" value="Papain-like_cys_pep_sf"/>
</dbReference>
<proteinExistence type="predicted"/>
<dbReference type="InterPro" id="IPR002931">
    <property type="entry name" value="Transglutaminase-like"/>
</dbReference>
<dbReference type="PANTHER" id="PTHR33490">
    <property type="entry name" value="BLR5614 PROTEIN-RELATED"/>
    <property type="match status" value="1"/>
</dbReference>
<evidence type="ECO:0000313" key="3">
    <source>
        <dbReference type="Proteomes" id="UP000658278"/>
    </source>
</evidence>
<dbReference type="SUPFAM" id="SSF54001">
    <property type="entry name" value="Cysteine proteinases"/>
    <property type="match status" value="1"/>
</dbReference>
<keyword evidence="3" id="KW-1185">Reference proteome</keyword>
<dbReference type="Proteomes" id="UP000658278">
    <property type="component" value="Unassembled WGS sequence"/>
</dbReference>
<name>A0A934RD60_9BACT</name>
<evidence type="ECO:0000259" key="1">
    <source>
        <dbReference type="SMART" id="SM00460"/>
    </source>
</evidence>
<organism evidence="2 3">
    <name type="scientific">Haloferula rosea</name>
    <dbReference type="NCBI Taxonomy" id="490093"/>
    <lineage>
        <taxon>Bacteria</taxon>
        <taxon>Pseudomonadati</taxon>
        <taxon>Verrucomicrobiota</taxon>
        <taxon>Verrucomicrobiia</taxon>
        <taxon>Verrucomicrobiales</taxon>
        <taxon>Verrucomicrobiaceae</taxon>
        <taxon>Haloferula</taxon>
    </lineage>
</organism>
<dbReference type="AlphaFoldDB" id="A0A934RD60"/>
<comment type="caution">
    <text evidence="2">The sequence shown here is derived from an EMBL/GenBank/DDBJ whole genome shotgun (WGS) entry which is preliminary data.</text>
</comment>
<feature type="domain" description="Transglutaminase-like" evidence="1">
    <location>
        <begin position="176"/>
        <end position="246"/>
    </location>
</feature>
<accession>A0A934RD60</accession>
<protein>
    <submittedName>
        <fullName evidence="2">Transglutaminase family protein</fullName>
    </submittedName>
</protein>
<dbReference type="EMBL" id="JAENII010000005">
    <property type="protein sequence ID" value="MBK1827094.1"/>
    <property type="molecule type" value="Genomic_DNA"/>
</dbReference>
<dbReference type="RefSeq" id="WP_200278541.1">
    <property type="nucleotide sequence ID" value="NZ_JAENII010000005.1"/>
</dbReference>